<dbReference type="InterPro" id="IPR037094">
    <property type="entry name" value="Glyco_hydro_38_cen_sf"/>
</dbReference>
<keyword evidence="2" id="KW-0479">Metal-binding</keyword>
<dbReference type="Proteomes" id="UP000806542">
    <property type="component" value="Unassembled WGS sequence"/>
</dbReference>
<dbReference type="PANTHER" id="PTHR46017:SF2">
    <property type="entry name" value="MANNOSYLGLYCERATE HYDROLASE"/>
    <property type="match status" value="1"/>
</dbReference>
<proteinExistence type="inferred from homology"/>
<feature type="domain" description="Glycoside hydrolase family 38 central" evidence="5">
    <location>
        <begin position="295"/>
        <end position="365"/>
    </location>
</feature>
<dbReference type="SUPFAM" id="SSF88713">
    <property type="entry name" value="Glycoside hydrolase/deacetylase"/>
    <property type="match status" value="1"/>
</dbReference>
<dbReference type="InterPro" id="IPR011013">
    <property type="entry name" value="Gal_mutarotase_sf_dom"/>
</dbReference>
<evidence type="ECO:0000313" key="6">
    <source>
        <dbReference type="EMBL" id="MBE5040946.1"/>
    </source>
</evidence>
<dbReference type="InterPro" id="IPR028995">
    <property type="entry name" value="Glyco_hydro_57/38_cen_sf"/>
</dbReference>
<dbReference type="Gene3D" id="3.20.110.10">
    <property type="entry name" value="Glycoside hydrolase 38, N terminal domain"/>
    <property type="match status" value="1"/>
</dbReference>
<dbReference type="SUPFAM" id="SSF88688">
    <property type="entry name" value="Families 57/38 glycoside transferase middle domain"/>
    <property type="match status" value="1"/>
</dbReference>
<comment type="caution">
    <text evidence="6">The sequence shown here is derived from an EMBL/GenBank/DDBJ whole genome shotgun (WGS) entry which is preliminary data.</text>
</comment>
<dbReference type="GO" id="GO:0046872">
    <property type="term" value="F:metal ion binding"/>
    <property type="evidence" value="ECO:0007669"/>
    <property type="project" value="UniProtKB-KW"/>
</dbReference>
<dbReference type="Gene3D" id="1.20.1270.50">
    <property type="entry name" value="Glycoside hydrolase family 38, central domain"/>
    <property type="match status" value="1"/>
</dbReference>
<dbReference type="PANTHER" id="PTHR46017">
    <property type="entry name" value="ALPHA-MANNOSIDASE 2C1"/>
    <property type="match status" value="1"/>
</dbReference>
<dbReference type="Pfam" id="PF07748">
    <property type="entry name" value="Glyco_hydro_38C"/>
    <property type="match status" value="1"/>
</dbReference>
<evidence type="ECO:0000256" key="2">
    <source>
        <dbReference type="ARBA" id="ARBA00022723"/>
    </source>
</evidence>
<evidence type="ECO:0000256" key="1">
    <source>
        <dbReference type="ARBA" id="ARBA00009792"/>
    </source>
</evidence>
<dbReference type="GO" id="GO:0006013">
    <property type="term" value="P:mannose metabolic process"/>
    <property type="evidence" value="ECO:0007669"/>
    <property type="project" value="InterPro"/>
</dbReference>
<dbReference type="Gene3D" id="2.70.98.30">
    <property type="entry name" value="Golgi alpha-mannosidase II, domain 4"/>
    <property type="match status" value="1"/>
</dbReference>
<dbReference type="SMART" id="SM00872">
    <property type="entry name" value="Alpha-mann_mid"/>
    <property type="match status" value="1"/>
</dbReference>
<evidence type="ECO:0000313" key="7">
    <source>
        <dbReference type="Proteomes" id="UP000806542"/>
    </source>
</evidence>
<protein>
    <recommendedName>
        <fullName evidence="5">Glycoside hydrolase family 38 central domain-containing protein</fullName>
    </recommendedName>
</protein>
<dbReference type="Pfam" id="PF01074">
    <property type="entry name" value="Glyco_hydro_38N"/>
    <property type="match status" value="1"/>
</dbReference>
<name>A0A9D5R901_9FIRM</name>
<accession>A0A9D5R901</accession>
<dbReference type="GO" id="GO:0030246">
    <property type="term" value="F:carbohydrate binding"/>
    <property type="evidence" value="ECO:0007669"/>
    <property type="project" value="InterPro"/>
</dbReference>
<organism evidence="6 7">
    <name type="scientific">Ructibacterium gallinarum</name>
    <dbReference type="NCBI Taxonomy" id="2779355"/>
    <lineage>
        <taxon>Bacteria</taxon>
        <taxon>Bacillati</taxon>
        <taxon>Bacillota</taxon>
        <taxon>Clostridia</taxon>
        <taxon>Eubacteriales</taxon>
        <taxon>Oscillospiraceae</taxon>
        <taxon>Ructibacterium</taxon>
    </lineage>
</organism>
<dbReference type="AlphaFoldDB" id="A0A9D5R901"/>
<dbReference type="InterPro" id="IPR015341">
    <property type="entry name" value="Glyco_hydro_38_cen"/>
</dbReference>
<dbReference type="Pfam" id="PF09261">
    <property type="entry name" value="Alpha-mann_mid"/>
    <property type="match status" value="1"/>
</dbReference>
<keyword evidence="3" id="KW-0378">Hydrolase</keyword>
<dbReference type="InterPro" id="IPR000602">
    <property type="entry name" value="Glyco_hydro_38_N"/>
</dbReference>
<keyword evidence="4" id="KW-0326">Glycosidase</keyword>
<dbReference type="SUPFAM" id="SSF74650">
    <property type="entry name" value="Galactose mutarotase-like"/>
    <property type="match status" value="1"/>
</dbReference>
<dbReference type="EMBL" id="JADCKB010000028">
    <property type="protein sequence ID" value="MBE5040946.1"/>
    <property type="molecule type" value="Genomic_DNA"/>
</dbReference>
<evidence type="ECO:0000256" key="3">
    <source>
        <dbReference type="ARBA" id="ARBA00022801"/>
    </source>
</evidence>
<dbReference type="GO" id="GO:0009313">
    <property type="term" value="P:oligosaccharide catabolic process"/>
    <property type="evidence" value="ECO:0007669"/>
    <property type="project" value="TreeGrafter"/>
</dbReference>
<dbReference type="Gene3D" id="2.60.40.2210">
    <property type="match status" value="1"/>
</dbReference>
<dbReference type="InterPro" id="IPR011682">
    <property type="entry name" value="Glyco_hydro_38_C"/>
</dbReference>
<sequence length="869" mass="99743">MNIFFFSGTHWDREWYQPFQGFRFRLVKMIDQLIEGLENDDFGVFHFDGQTIILEDYLEIRPENKARLEKLIANGKILVGPWYCMPDEFLMSGESIIRNLQKGYQIARSYGAEPLKYGYICDIFGHIAQMPQIFCQLGIHNALLGRGTNESTTDMHFKWQSPDGSWVTTFKLQDSQGYGSFAAYVIGDETQAHLLSEEELKKRIKAHTDSEIARSNVPVILLMDAIDHASYHKDTKKYLKILSELYPQADIKQTSVMEMCELLKKYEAGFQTKYGELREPAKTHGCGYLHLITHTLSSRYPLKKYNDQVQTLLEKWITPLYAFRKTNQPLSYLELSEKYLLMNQAHDSICGCGIDQIHKDMVYRFDQARIICEQLLDEFRTGMEEKQETDNIVLKIWNPLPYAYRGVTQIDISFPQDYKTTYCEPFGYESINSFKIFDSEDNEIPYGIENIVRNYQKRTYNQYVSVSDLYTVSIHVELIPMGITELIIKPFTESSRYLTRMTQSETGAENEFIKLEIACDGRLNIFDKQTGTQYNGLLGIADDGEIGDGWYHANPACDTVITNSMCEIRKVVNTCNRVVFEVIQKMMVPREMLFENRQIRRSSDNVQLELRHYITLDENAQYVSVKTKIQNTAKDHRIRIKIPTGVAGNTYFANQAFCFVERQTGVDTATQTWMECEVPEKQMSGIVLKKDNKKGLAFISAYGLHECAVHENGDIYVTLFRSFQKTVMTNGEPGGQLLEEMEFSYRILPFGPNVVLADLQKHQDAMQAGFLVSQCKKDTANKHASEMVLTAENTVFSTAVPCENGLDIRLYQLSNCEETAILTLPTGIVQAQLVSLDGQITDTVTISDNTVKIPMKPWQIQTIRLFSKK</sequence>
<dbReference type="InterPro" id="IPR041147">
    <property type="entry name" value="GH38_C"/>
</dbReference>
<evidence type="ECO:0000256" key="4">
    <source>
        <dbReference type="ARBA" id="ARBA00023295"/>
    </source>
</evidence>
<dbReference type="InterPro" id="IPR027291">
    <property type="entry name" value="Glyco_hydro_38_N_sf"/>
</dbReference>
<evidence type="ECO:0000259" key="5">
    <source>
        <dbReference type="SMART" id="SM00872"/>
    </source>
</evidence>
<dbReference type="GO" id="GO:0004559">
    <property type="term" value="F:alpha-mannosidase activity"/>
    <property type="evidence" value="ECO:0007669"/>
    <property type="project" value="InterPro"/>
</dbReference>
<dbReference type="InterPro" id="IPR011330">
    <property type="entry name" value="Glyco_hydro/deAcase_b/a-brl"/>
</dbReference>
<dbReference type="Pfam" id="PF17677">
    <property type="entry name" value="Glyco_hydro38C2"/>
    <property type="match status" value="1"/>
</dbReference>
<gene>
    <name evidence="6" type="ORF">INF28_10795</name>
</gene>
<keyword evidence="7" id="KW-1185">Reference proteome</keyword>
<dbReference type="RefSeq" id="WP_226393487.1">
    <property type="nucleotide sequence ID" value="NZ_JADCKB010000028.1"/>
</dbReference>
<comment type="similarity">
    <text evidence="1">Belongs to the glycosyl hydrolase 38 family.</text>
</comment>
<reference evidence="6" key="1">
    <citation type="submission" date="2020-10" db="EMBL/GenBank/DDBJ databases">
        <title>ChiBAC.</title>
        <authorList>
            <person name="Zenner C."/>
            <person name="Hitch T.C.A."/>
            <person name="Clavel T."/>
        </authorList>
    </citation>
    <scope>NUCLEOTIDE SEQUENCE</scope>
    <source>
        <strain evidence="6">DSM 107454</strain>
    </source>
</reference>